<proteinExistence type="predicted"/>
<protein>
    <recommendedName>
        <fullName evidence="3">WG repeat-containing protein</fullName>
    </recommendedName>
</protein>
<evidence type="ECO:0000313" key="1">
    <source>
        <dbReference type="EMBL" id="EHP45264.1"/>
    </source>
</evidence>
<dbReference type="GeneID" id="98070427"/>
<evidence type="ECO:0000313" key="2">
    <source>
        <dbReference type="Proteomes" id="UP000004892"/>
    </source>
</evidence>
<dbReference type="RefSeq" id="WP_009138048.1">
    <property type="nucleotide sequence ID" value="NZ_JH594598.1"/>
</dbReference>
<reference evidence="1 2" key="1">
    <citation type="submission" date="2012-01" db="EMBL/GenBank/DDBJ databases">
        <title>The Genome Sequence of Odoribacter laneus YIT 12061.</title>
        <authorList>
            <consortium name="The Broad Institute Genome Sequencing Platform"/>
            <person name="Earl A."/>
            <person name="Ward D."/>
            <person name="Feldgarden M."/>
            <person name="Gevers D."/>
            <person name="Morotomi M."/>
            <person name="Young S.K."/>
            <person name="Zeng Q."/>
            <person name="Gargeya S."/>
            <person name="Fitzgerald M."/>
            <person name="Haas B."/>
            <person name="Abouelleil A."/>
            <person name="Alvarado L."/>
            <person name="Arachchi H.M."/>
            <person name="Berlin A."/>
            <person name="Chapman S.B."/>
            <person name="Gearin G."/>
            <person name="Goldberg J."/>
            <person name="Griggs A."/>
            <person name="Gujja S."/>
            <person name="Hansen M."/>
            <person name="Heiman D."/>
            <person name="Howarth C."/>
            <person name="Larimer J."/>
            <person name="Lui A."/>
            <person name="MacDonald P.J.P."/>
            <person name="McCowen C."/>
            <person name="Montmayeur A."/>
            <person name="Murphy C."/>
            <person name="Neiman D."/>
            <person name="Pearson M."/>
            <person name="Priest M."/>
            <person name="Roberts A."/>
            <person name="Saif S."/>
            <person name="Shea T."/>
            <person name="Sisk P."/>
            <person name="Stolte C."/>
            <person name="Sykes S."/>
            <person name="Wortman J."/>
            <person name="Nusbaum C."/>
            <person name="Birren B."/>
        </authorList>
    </citation>
    <scope>NUCLEOTIDE SEQUENCE [LARGE SCALE GENOMIC DNA]</scope>
    <source>
        <strain evidence="1 2">YIT 12061</strain>
    </source>
</reference>
<dbReference type="EMBL" id="ADMC01000033">
    <property type="protein sequence ID" value="EHP45264.1"/>
    <property type="molecule type" value="Genomic_DNA"/>
</dbReference>
<dbReference type="PATRIC" id="fig|742817.3.peg.3107"/>
<dbReference type="HOGENOM" id="CLU_572166_0_0_10"/>
<accession>H1DKW9</accession>
<comment type="caution">
    <text evidence="1">The sequence shown here is derived from an EMBL/GenBank/DDBJ whole genome shotgun (WGS) entry which is preliminary data.</text>
</comment>
<name>H1DKW9_9BACT</name>
<sequence length="477" mass="55488">MKTFSLFIVIVLALLTTDIHAQSPVRNVLYTFTRNEIMACGEHHIIQHQLDRYRFAFLVKDTVTEKHTLIFNGKRIPLYGDWGYTLWSMGYLNVNEPDGYIIMDSDEKGYYVDRRGQKEGPYEWARWEEDYDSSNPDMIYHYVLAGRVYDNINGRVRKSQGIFVMMSSGDDSDTRYISVNGKLDQVSGYGRLIVRGNHYAYINNKGILYFNGRMIYTVSNIKGAAINKKGDYAYYYNMEQQIPARYYIGKNGVKLNEEAYLGINDLYLTEDGEVAYAYRKGNCWSVHIPGVEESTGYDYVENFIYLESGNYAYTYRKDGKYYVRIKGQTDKGPYDNRCRDLRINEKGQFIYGYQLNELNHNFFVKINNSEYGPFDYVTNIKLSEEGCYSFSFEKASKCYTNNNGTITQVDDGSYIDIDSDDGNHSFYSDYTYDYVVIDGQRVGHSPAIKGWYDKDKHAFVWNSIEGNELVAYEYKLD</sequence>
<dbReference type="Proteomes" id="UP000004892">
    <property type="component" value="Unassembled WGS sequence"/>
</dbReference>
<keyword evidence="2" id="KW-1185">Reference proteome</keyword>
<dbReference type="STRING" id="742817.HMPREF9449_02905"/>
<organism evidence="1 2">
    <name type="scientific">Odoribacter laneus YIT 12061</name>
    <dbReference type="NCBI Taxonomy" id="742817"/>
    <lineage>
        <taxon>Bacteria</taxon>
        <taxon>Pseudomonadati</taxon>
        <taxon>Bacteroidota</taxon>
        <taxon>Bacteroidia</taxon>
        <taxon>Bacteroidales</taxon>
        <taxon>Odoribacteraceae</taxon>
        <taxon>Odoribacter</taxon>
    </lineage>
</organism>
<dbReference type="AlphaFoldDB" id="H1DKW9"/>
<gene>
    <name evidence="1" type="ORF">HMPREF9449_02905</name>
</gene>
<evidence type="ECO:0008006" key="3">
    <source>
        <dbReference type="Google" id="ProtNLM"/>
    </source>
</evidence>